<dbReference type="Proteomes" id="UP000553632">
    <property type="component" value="Unassembled WGS sequence"/>
</dbReference>
<reference evidence="3 4" key="1">
    <citation type="submission" date="2020-04" db="EMBL/GenBank/DDBJ databases">
        <title>Perkinsus olseni comparative genomics.</title>
        <authorList>
            <person name="Bogema D.R."/>
        </authorList>
    </citation>
    <scope>NUCLEOTIDE SEQUENCE [LARGE SCALE GENOMIC DNA]</scope>
    <source>
        <strain evidence="3 4">ATCC PRA-207</strain>
    </source>
</reference>
<gene>
    <name evidence="3" type="ORF">FOZ63_033604</name>
</gene>
<evidence type="ECO:0000313" key="4">
    <source>
        <dbReference type="Proteomes" id="UP000553632"/>
    </source>
</evidence>
<sequence>MDETTRSTGQEGADFVGPSWLRNMDAGARGYHITEGDIGQVFAMLDSDTNGVISLSEVSEMIRMIGLDADDPKVRDFLNDVDDIGDIDRAAYGALMKWRVSLQGLGIPSKNYLALCHCQLQLYARPREHVVCHGLRRFSVEMFSRSARRRAA</sequence>
<comment type="caution">
    <text evidence="3">The sequence shown here is derived from an EMBL/GenBank/DDBJ whole genome shotgun (WGS) entry which is preliminary data.</text>
</comment>
<evidence type="ECO:0000313" key="3">
    <source>
        <dbReference type="EMBL" id="KAF4742697.1"/>
    </source>
</evidence>
<keyword evidence="4" id="KW-1185">Reference proteome</keyword>
<dbReference type="PROSITE" id="PS50222">
    <property type="entry name" value="EF_HAND_2"/>
    <property type="match status" value="1"/>
</dbReference>
<dbReference type="InterPro" id="IPR011992">
    <property type="entry name" value="EF-hand-dom_pair"/>
</dbReference>
<proteinExistence type="predicted"/>
<dbReference type="AlphaFoldDB" id="A0A7J6TCX4"/>
<keyword evidence="1" id="KW-0106">Calcium</keyword>
<evidence type="ECO:0000259" key="2">
    <source>
        <dbReference type="PROSITE" id="PS50222"/>
    </source>
</evidence>
<name>A0A7J6TCX4_PEROL</name>
<dbReference type="EMBL" id="JABANO010011913">
    <property type="protein sequence ID" value="KAF4742697.1"/>
    <property type="molecule type" value="Genomic_DNA"/>
</dbReference>
<dbReference type="InterPro" id="IPR018247">
    <property type="entry name" value="EF_Hand_1_Ca_BS"/>
</dbReference>
<dbReference type="SUPFAM" id="SSF47473">
    <property type="entry name" value="EF-hand"/>
    <property type="match status" value="1"/>
</dbReference>
<dbReference type="PROSITE" id="PS00018">
    <property type="entry name" value="EF_HAND_1"/>
    <property type="match status" value="1"/>
</dbReference>
<dbReference type="Gene3D" id="1.10.238.10">
    <property type="entry name" value="EF-hand"/>
    <property type="match status" value="1"/>
</dbReference>
<feature type="domain" description="EF-hand" evidence="2">
    <location>
        <begin position="33"/>
        <end position="68"/>
    </location>
</feature>
<dbReference type="InterPro" id="IPR002048">
    <property type="entry name" value="EF_hand_dom"/>
</dbReference>
<protein>
    <recommendedName>
        <fullName evidence="2">EF-hand domain-containing protein</fullName>
    </recommendedName>
</protein>
<evidence type="ECO:0000256" key="1">
    <source>
        <dbReference type="ARBA" id="ARBA00022837"/>
    </source>
</evidence>
<dbReference type="GO" id="GO:0005509">
    <property type="term" value="F:calcium ion binding"/>
    <property type="evidence" value="ECO:0007669"/>
    <property type="project" value="InterPro"/>
</dbReference>
<organism evidence="3 4">
    <name type="scientific">Perkinsus olseni</name>
    <name type="common">Perkinsus atlanticus</name>
    <dbReference type="NCBI Taxonomy" id="32597"/>
    <lineage>
        <taxon>Eukaryota</taxon>
        <taxon>Sar</taxon>
        <taxon>Alveolata</taxon>
        <taxon>Perkinsozoa</taxon>
        <taxon>Perkinsea</taxon>
        <taxon>Perkinsida</taxon>
        <taxon>Perkinsidae</taxon>
        <taxon>Perkinsus</taxon>
    </lineage>
</organism>
<accession>A0A7J6TCX4</accession>